<keyword evidence="2" id="KW-1185">Reference proteome</keyword>
<reference evidence="1" key="1">
    <citation type="journal article" date="2025" name="Int. J. Syst. Evol. Microbiol.">
        <title>Streptomyces citrinus sp. nov., with yellow diffusible pigment.</title>
        <authorList>
            <person name="He Y."/>
            <person name="Yang E."/>
            <person name="Xu J."/>
            <person name="Sun Y."/>
            <person name="Sun L."/>
        </authorList>
    </citation>
    <scope>NUCLEOTIDE SEQUENCE</scope>
    <source>
        <strain evidence="1">Q6</strain>
    </source>
</reference>
<organism evidence="1 2">
    <name type="scientific">Streptomyces citrinus</name>
    <dbReference type="NCBI Taxonomy" id="3118173"/>
    <lineage>
        <taxon>Bacteria</taxon>
        <taxon>Bacillati</taxon>
        <taxon>Actinomycetota</taxon>
        <taxon>Actinomycetes</taxon>
        <taxon>Kitasatosporales</taxon>
        <taxon>Streptomycetaceae</taxon>
        <taxon>Streptomyces</taxon>
    </lineage>
</organism>
<gene>
    <name evidence="1" type="ORF">V2W30_11260</name>
</gene>
<accession>A0ACD5A9U0</accession>
<evidence type="ECO:0000313" key="2">
    <source>
        <dbReference type="Proteomes" id="UP001432251"/>
    </source>
</evidence>
<name>A0ACD5A9U0_9ACTN</name>
<proteinExistence type="predicted"/>
<evidence type="ECO:0000313" key="1">
    <source>
        <dbReference type="EMBL" id="WWQ63865.1"/>
    </source>
</evidence>
<protein>
    <submittedName>
        <fullName evidence="1">Uncharacterized protein</fullName>
    </submittedName>
</protein>
<dbReference type="EMBL" id="CP146022">
    <property type="protein sequence ID" value="WWQ63865.1"/>
    <property type="molecule type" value="Genomic_DNA"/>
</dbReference>
<sequence>MKHLGPPRRPGQRRATYTASALLLPLTLTALSACSDDDGSATPPPVASPAATASGARCVTDGPVPDDGADAAPAVAGATTVDDDEVAAPRGTSFKASTMDESAALVTGTGKLSTHDSKVTKSGATSSVDASGGHGLNAALLARDGGRLVLSGGKFHTKGKGATAVFASGQGSRAELSANEIQAKGASAHGVMATYGGELALRYVQIDTAGAQAAPVAVGPGGGRVTVSGGTMTSAGCGSPGVQTAGQVSLTQTLFDLANSEAFTVEPGGALSLTDVRASAAAGGVVLRGDGETSFTMKDGSIQAADGDVFSVQESVADVKLSGGAEVRTKDGALLRVRDRGVVTFAAHNEKLTGDVIVSDGSAALDLTGSTKLDGRVSGASLSLGAGTTWSVAGDSTVAGLDLGSGADVASAIVGNGHAVTYDAGASPGLHGKSYRLTGGGTLKPAS</sequence>
<dbReference type="Proteomes" id="UP001432251">
    <property type="component" value="Chromosome"/>
</dbReference>